<sequence>MSTPRIAPGSRREIGLVNHVFARLAGRVTGGPPPNIFTTLGRQRGLFRAWLWYSGKLMPGGKLPRRETELVILHVAAVRECAYEQGHHRRLGRRVGLTAEQVEHAGDLEWSGWTDRERVLLTAADQLVRTKDVDDATWSAVRQHLDEATTIELLMLVGQYDSLATTLMTLRVQPEG</sequence>
<dbReference type="Gene3D" id="1.20.1290.10">
    <property type="entry name" value="AhpD-like"/>
    <property type="match status" value="1"/>
</dbReference>
<proteinExistence type="predicted"/>
<comment type="caution">
    <text evidence="2">The sequence shown here is derived from an EMBL/GenBank/DDBJ whole genome shotgun (WGS) entry which is preliminary data.</text>
</comment>
<dbReference type="InterPro" id="IPR029032">
    <property type="entry name" value="AhpD-like"/>
</dbReference>
<organism evidence="2 3">
    <name type="scientific">Aeromicrobium terrae</name>
    <dbReference type="NCBI Taxonomy" id="2498846"/>
    <lineage>
        <taxon>Bacteria</taxon>
        <taxon>Bacillati</taxon>
        <taxon>Actinomycetota</taxon>
        <taxon>Actinomycetes</taxon>
        <taxon>Propionibacteriales</taxon>
        <taxon>Nocardioidaceae</taxon>
        <taxon>Aeromicrobium</taxon>
    </lineage>
</organism>
<dbReference type="GO" id="GO:0051920">
    <property type="term" value="F:peroxiredoxin activity"/>
    <property type="evidence" value="ECO:0007669"/>
    <property type="project" value="InterPro"/>
</dbReference>
<dbReference type="InterPro" id="IPR003779">
    <property type="entry name" value="CMD-like"/>
</dbReference>
<evidence type="ECO:0000313" key="3">
    <source>
        <dbReference type="Proteomes" id="UP000321571"/>
    </source>
</evidence>
<dbReference type="PANTHER" id="PTHR34846">
    <property type="entry name" value="4-CARBOXYMUCONOLACTONE DECARBOXYLASE FAMILY PROTEIN (AFU_ORTHOLOGUE AFUA_6G11590)"/>
    <property type="match status" value="1"/>
</dbReference>
<gene>
    <name evidence="2" type="ORF">FHP06_00820</name>
</gene>
<dbReference type="EMBL" id="VDUX01000001">
    <property type="protein sequence ID" value="TXL62822.1"/>
    <property type="molecule type" value="Genomic_DNA"/>
</dbReference>
<dbReference type="RefSeq" id="WP_147682878.1">
    <property type="nucleotide sequence ID" value="NZ_VDUX01000001.1"/>
</dbReference>
<feature type="domain" description="Carboxymuconolactone decarboxylase-like" evidence="1">
    <location>
        <begin position="46"/>
        <end position="110"/>
    </location>
</feature>
<dbReference type="Proteomes" id="UP000321571">
    <property type="component" value="Unassembled WGS sequence"/>
</dbReference>
<dbReference type="PANTHER" id="PTHR34846:SF5">
    <property type="entry name" value="CARBOXYMUCONOLACTONE DECARBOXYLASE-LIKE DOMAIN-CONTAINING PROTEIN"/>
    <property type="match status" value="1"/>
</dbReference>
<dbReference type="AlphaFoldDB" id="A0A5C8NNG8"/>
<dbReference type="SUPFAM" id="SSF69118">
    <property type="entry name" value="AhpD-like"/>
    <property type="match status" value="1"/>
</dbReference>
<dbReference type="OrthoDB" id="4704294at2"/>
<evidence type="ECO:0000259" key="1">
    <source>
        <dbReference type="Pfam" id="PF02627"/>
    </source>
</evidence>
<dbReference type="Pfam" id="PF02627">
    <property type="entry name" value="CMD"/>
    <property type="match status" value="1"/>
</dbReference>
<protein>
    <submittedName>
        <fullName evidence="2">Carboxymuconolactone decarboxylase family protein</fullName>
    </submittedName>
</protein>
<accession>A0A5C8NNG8</accession>
<evidence type="ECO:0000313" key="2">
    <source>
        <dbReference type="EMBL" id="TXL62822.1"/>
    </source>
</evidence>
<keyword evidence="3" id="KW-1185">Reference proteome</keyword>
<reference evidence="2 3" key="1">
    <citation type="submission" date="2019-06" db="EMBL/GenBank/DDBJ databases">
        <title>Aeromicrobium sp. nov., isolated from a maize field.</title>
        <authorList>
            <person name="Lin S.-Y."/>
            <person name="Tsai C.-F."/>
            <person name="Young C.-C."/>
        </authorList>
    </citation>
    <scope>NUCLEOTIDE SEQUENCE [LARGE SCALE GENOMIC DNA]</scope>
    <source>
        <strain evidence="2 3">CC-CFT486</strain>
    </source>
</reference>
<name>A0A5C8NNG8_9ACTN</name>